<name>A0A192H3L2_9LACO</name>
<proteinExistence type="predicted"/>
<evidence type="ECO:0000313" key="2">
    <source>
        <dbReference type="Proteomes" id="UP000078582"/>
    </source>
</evidence>
<dbReference type="EMBL" id="CP014873">
    <property type="protein sequence ID" value="ANK62848.1"/>
    <property type="molecule type" value="Genomic_DNA"/>
</dbReference>
<dbReference type="AlphaFoldDB" id="A0A192H3L2"/>
<protein>
    <submittedName>
        <fullName evidence="1">Uncharacterized protein</fullName>
    </submittedName>
</protein>
<gene>
    <name evidence="1" type="ORF">AYR53_08815</name>
</gene>
<dbReference type="InterPro" id="IPR021324">
    <property type="entry name" value="DUF2929"/>
</dbReference>
<dbReference type="RefSeq" id="WP_068280737.1">
    <property type="nucleotide sequence ID" value="NZ_CP014873.1"/>
</dbReference>
<sequence>MKQIIVLIWALILGQLIGYIGSAVTSRPYSVGSLAVVSIIFAIILMFLPGLMSDKQTNHSNQQKKTG</sequence>
<dbReference type="Pfam" id="PF11151">
    <property type="entry name" value="DUF2929"/>
    <property type="match status" value="1"/>
</dbReference>
<dbReference type="OrthoDB" id="2139526at2"/>
<evidence type="ECO:0000313" key="1">
    <source>
        <dbReference type="EMBL" id="ANK62848.1"/>
    </source>
</evidence>
<dbReference type="Proteomes" id="UP000078582">
    <property type="component" value="Chromosome"/>
</dbReference>
<reference evidence="1 2" key="1">
    <citation type="submission" date="2016-03" db="EMBL/GenBank/DDBJ databases">
        <title>Pediococcus and Lactobacillus from brewery environment - whole genome sequencing and assembly.</title>
        <authorList>
            <person name="Behr J."/>
            <person name="Geissler A.J."/>
            <person name="Vogel R.F."/>
        </authorList>
    </citation>
    <scope>NUCLEOTIDE SEQUENCE [LARGE SCALE GENOMIC DNA]</scope>
    <source>
        <strain evidence="1 2">TMW 1.1989</strain>
    </source>
</reference>
<keyword evidence="2" id="KW-1185">Reference proteome</keyword>
<organism evidence="1 2">
    <name type="scientific">Loigolactobacillus backii</name>
    <dbReference type="NCBI Taxonomy" id="375175"/>
    <lineage>
        <taxon>Bacteria</taxon>
        <taxon>Bacillati</taxon>
        <taxon>Bacillota</taxon>
        <taxon>Bacilli</taxon>
        <taxon>Lactobacillales</taxon>
        <taxon>Lactobacillaceae</taxon>
        <taxon>Loigolactobacillus</taxon>
    </lineage>
</organism>
<dbReference type="GeneID" id="42982358"/>
<accession>A0A192H3L2</accession>